<name>A0ABR4E9V1_9PEZI</name>
<gene>
    <name evidence="1" type="ORF">FJTKL_13592</name>
</gene>
<sequence>MSLAQMISRGTSTWPSNESLPVLLDNLNNNPMILMLLQPTNNNNSNHALDPLDPDGHRPAVDGISRRDLLAHAELGPERGLVAVVLAVLEPRAGPPPQHRVALPLHPDLVVGHHTGPRHGLEQHLPAVGERDRDDCCRRDWQQAPPEQVAQDPGVVEGEGLEREGVAVLLERLELCGVFSCDARRLGDDE</sequence>
<accession>A0ABR4E9V1</accession>
<evidence type="ECO:0000313" key="2">
    <source>
        <dbReference type="Proteomes" id="UP001600888"/>
    </source>
</evidence>
<protein>
    <submittedName>
        <fullName evidence="1">Uncharacterized protein</fullName>
    </submittedName>
</protein>
<comment type="caution">
    <text evidence="1">The sequence shown here is derived from an EMBL/GenBank/DDBJ whole genome shotgun (WGS) entry which is preliminary data.</text>
</comment>
<evidence type="ECO:0000313" key="1">
    <source>
        <dbReference type="EMBL" id="KAL2279218.1"/>
    </source>
</evidence>
<dbReference type="Proteomes" id="UP001600888">
    <property type="component" value="Unassembled WGS sequence"/>
</dbReference>
<reference evidence="1 2" key="1">
    <citation type="submission" date="2024-03" db="EMBL/GenBank/DDBJ databases">
        <title>A high-quality draft genome sequence of Diaporthe vaccinii, a causative agent of upright dieback and viscid rot disease in cranberry plants.</title>
        <authorList>
            <person name="Sarrasin M."/>
            <person name="Lang B.F."/>
            <person name="Burger G."/>
        </authorList>
    </citation>
    <scope>NUCLEOTIDE SEQUENCE [LARGE SCALE GENOMIC DNA]</scope>
    <source>
        <strain evidence="1 2">IS7</strain>
    </source>
</reference>
<proteinExistence type="predicted"/>
<keyword evidence="2" id="KW-1185">Reference proteome</keyword>
<dbReference type="EMBL" id="JBAWTH010000078">
    <property type="protein sequence ID" value="KAL2279218.1"/>
    <property type="molecule type" value="Genomic_DNA"/>
</dbReference>
<organism evidence="1 2">
    <name type="scientific">Diaporthe vaccinii</name>
    <dbReference type="NCBI Taxonomy" id="105482"/>
    <lineage>
        <taxon>Eukaryota</taxon>
        <taxon>Fungi</taxon>
        <taxon>Dikarya</taxon>
        <taxon>Ascomycota</taxon>
        <taxon>Pezizomycotina</taxon>
        <taxon>Sordariomycetes</taxon>
        <taxon>Sordariomycetidae</taxon>
        <taxon>Diaporthales</taxon>
        <taxon>Diaporthaceae</taxon>
        <taxon>Diaporthe</taxon>
        <taxon>Diaporthe eres species complex</taxon>
    </lineage>
</organism>